<dbReference type="EMBL" id="JAXIVS010000002">
    <property type="protein sequence ID" value="MDY7226210.1"/>
    <property type="molecule type" value="Genomic_DNA"/>
</dbReference>
<feature type="compositionally biased region" description="Pro residues" evidence="1">
    <location>
        <begin position="50"/>
        <end position="64"/>
    </location>
</feature>
<sequence>MRSFAVLLSLVATVASAQQPRAPATPPPSAEAAPAEPTPPPLSPAQADPSAPPLPPAATPPPAIGPAESTGERAVRYSRFSAGPGGPLLAFTQVISGIVSGAMIGSTYNDENSDEGRNHGYTGAMLGGLTLGTIGTLYQYAVPVERNESFLVAGAATTGFIAGIGLANSDDASDRARGWMGLAATQVGIVSVLAITQGGGDVSNGDAALVGMTSLYAFTLTLLTQSIMEESGSGDTDFTPTLLAPAIGMALGGLLALPLELEASRVVKLTLLPLGVGLGMLWLGSALADGTTVPLTAIAGIATTFALTVLLTSDPGVPTEKDSPRRVSSVQAMPVPVVMAAGRDNSSLAAGPGLFMRF</sequence>
<accession>A0ABU5H281</accession>
<comment type="caution">
    <text evidence="4">The sequence shown here is derived from an EMBL/GenBank/DDBJ whole genome shotgun (WGS) entry which is preliminary data.</text>
</comment>
<evidence type="ECO:0000256" key="2">
    <source>
        <dbReference type="SAM" id="Phobius"/>
    </source>
</evidence>
<feature type="chain" id="PRO_5046944720" evidence="3">
    <location>
        <begin position="18"/>
        <end position="358"/>
    </location>
</feature>
<dbReference type="Proteomes" id="UP001291309">
    <property type="component" value="Unassembled WGS sequence"/>
</dbReference>
<keyword evidence="2" id="KW-1133">Transmembrane helix</keyword>
<feature type="transmembrane region" description="Helical" evidence="2">
    <location>
        <begin position="120"/>
        <end position="138"/>
    </location>
</feature>
<gene>
    <name evidence="4" type="ORF">SYV04_07435</name>
</gene>
<feature type="transmembrane region" description="Helical" evidence="2">
    <location>
        <begin position="293"/>
        <end position="311"/>
    </location>
</feature>
<evidence type="ECO:0000313" key="5">
    <source>
        <dbReference type="Proteomes" id="UP001291309"/>
    </source>
</evidence>
<proteinExistence type="predicted"/>
<feature type="transmembrane region" description="Helical" evidence="2">
    <location>
        <begin position="150"/>
        <end position="167"/>
    </location>
</feature>
<evidence type="ECO:0000256" key="1">
    <source>
        <dbReference type="SAM" id="MobiDB-lite"/>
    </source>
</evidence>
<keyword evidence="3" id="KW-0732">Signal</keyword>
<feature type="transmembrane region" description="Helical" evidence="2">
    <location>
        <begin position="179"/>
        <end position="196"/>
    </location>
</feature>
<evidence type="ECO:0000256" key="3">
    <source>
        <dbReference type="SAM" id="SignalP"/>
    </source>
</evidence>
<feature type="region of interest" description="Disordered" evidence="1">
    <location>
        <begin position="15"/>
        <end position="72"/>
    </location>
</feature>
<name>A0ABU5H281_9BACT</name>
<feature type="transmembrane region" description="Helical" evidence="2">
    <location>
        <begin position="240"/>
        <end position="257"/>
    </location>
</feature>
<dbReference type="RefSeq" id="WP_321544931.1">
    <property type="nucleotide sequence ID" value="NZ_JAXIVS010000002.1"/>
</dbReference>
<protein>
    <submittedName>
        <fullName evidence="4">Uncharacterized protein</fullName>
    </submittedName>
</protein>
<feature type="signal peptide" evidence="3">
    <location>
        <begin position="1"/>
        <end position="17"/>
    </location>
</feature>
<keyword evidence="5" id="KW-1185">Reference proteome</keyword>
<organism evidence="4 5">
    <name type="scientific">Hyalangium rubrum</name>
    <dbReference type="NCBI Taxonomy" id="3103134"/>
    <lineage>
        <taxon>Bacteria</taxon>
        <taxon>Pseudomonadati</taxon>
        <taxon>Myxococcota</taxon>
        <taxon>Myxococcia</taxon>
        <taxon>Myxococcales</taxon>
        <taxon>Cystobacterineae</taxon>
        <taxon>Archangiaceae</taxon>
        <taxon>Hyalangium</taxon>
    </lineage>
</organism>
<keyword evidence="2" id="KW-0472">Membrane</keyword>
<reference evidence="4 5" key="1">
    <citation type="submission" date="2023-12" db="EMBL/GenBank/DDBJ databases">
        <title>the genome sequence of Hyalangium sp. s54d21.</title>
        <authorList>
            <person name="Zhang X."/>
        </authorList>
    </citation>
    <scope>NUCLEOTIDE SEQUENCE [LARGE SCALE GENOMIC DNA]</scope>
    <source>
        <strain evidence="5">s54d21</strain>
    </source>
</reference>
<keyword evidence="2" id="KW-0812">Transmembrane</keyword>
<feature type="transmembrane region" description="Helical" evidence="2">
    <location>
        <begin position="269"/>
        <end position="287"/>
    </location>
</feature>
<evidence type="ECO:0000313" key="4">
    <source>
        <dbReference type="EMBL" id="MDY7226210.1"/>
    </source>
</evidence>
<feature type="transmembrane region" description="Helical" evidence="2">
    <location>
        <begin position="208"/>
        <end position="228"/>
    </location>
</feature>